<dbReference type="Proteomes" id="UP001552427">
    <property type="component" value="Unassembled WGS sequence"/>
</dbReference>
<keyword evidence="3" id="KW-1185">Reference proteome</keyword>
<evidence type="ECO:0000313" key="2">
    <source>
        <dbReference type="EMBL" id="MEV4287906.1"/>
    </source>
</evidence>
<feature type="region of interest" description="Disordered" evidence="1">
    <location>
        <begin position="87"/>
        <end position="190"/>
    </location>
</feature>
<dbReference type="RefSeq" id="WP_364452059.1">
    <property type="nucleotide sequence ID" value="NZ_JBFARM010000006.1"/>
</dbReference>
<comment type="caution">
    <text evidence="2">The sequence shown here is derived from an EMBL/GenBank/DDBJ whole genome shotgun (WGS) entry which is preliminary data.</text>
</comment>
<evidence type="ECO:0000313" key="3">
    <source>
        <dbReference type="Proteomes" id="UP001552427"/>
    </source>
</evidence>
<sequence>MNETGKVALALVAGYYLGRRHKLRMASAMAATMLFRKLKRNGGDLLSGSPELGELTGRLRGELLDLTKSAAMTAAVRQIEALADRLEQAGQAEKGSEEGAEEDTEEGTKKGPEKDTAEDTEEGTAEGTDEGAEEDAGQEGGEEEEPRSKKSRLPKPHVPKPHVPRAADRVRAAASGVARRRSAERDKTRE</sequence>
<reference evidence="2 3" key="1">
    <citation type="submission" date="2024-06" db="EMBL/GenBank/DDBJ databases">
        <title>The Natural Products Discovery Center: Release of the First 8490 Sequenced Strains for Exploring Actinobacteria Biosynthetic Diversity.</title>
        <authorList>
            <person name="Kalkreuter E."/>
            <person name="Kautsar S.A."/>
            <person name="Yang D."/>
            <person name="Bader C.D."/>
            <person name="Teijaro C.N."/>
            <person name="Fluegel L."/>
            <person name="Davis C.M."/>
            <person name="Simpson J.R."/>
            <person name="Lauterbach L."/>
            <person name="Steele A.D."/>
            <person name="Gui C."/>
            <person name="Meng S."/>
            <person name="Li G."/>
            <person name="Viehrig K."/>
            <person name="Ye F."/>
            <person name="Su P."/>
            <person name="Kiefer A.F."/>
            <person name="Nichols A."/>
            <person name="Cepeda A.J."/>
            <person name="Yan W."/>
            <person name="Fan B."/>
            <person name="Jiang Y."/>
            <person name="Adhikari A."/>
            <person name="Zheng C.-J."/>
            <person name="Schuster L."/>
            <person name="Cowan T.M."/>
            <person name="Smanski M.J."/>
            <person name="Chevrette M.G."/>
            <person name="De Carvalho L.P.S."/>
            <person name="Shen B."/>
        </authorList>
    </citation>
    <scope>NUCLEOTIDE SEQUENCE [LARGE SCALE GENOMIC DNA]</scope>
    <source>
        <strain evidence="2 3">NPDC049574</strain>
    </source>
</reference>
<dbReference type="EMBL" id="JBFARM010000006">
    <property type="protein sequence ID" value="MEV4287906.1"/>
    <property type="molecule type" value="Genomic_DNA"/>
</dbReference>
<name>A0ABV3H5W4_9ACTN</name>
<proteinExistence type="predicted"/>
<evidence type="ECO:0008006" key="4">
    <source>
        <dbReference type="Google" id="ProtNLM"/>
    </source>
</evidence>
<feature type="compositionally biased region" description="Acidic residues" evidence="1">
    <location>
        <begin position="118"/>
        <end position="145"/>
    </location>
</feature>
<accession>A0ABV3H5W4</accession>
<organism evidence="2 3">
    <name type="scientific">Nonomuraea bangladeshensis</name>
    <dbReference type="NCBI Taxonomy" id="404385"/>
    <lineage>
        <taxon>Bacteria</taxon>
        <taxon>Bacillati</taxon>
        <taxon>Actinomycetota</taxon>
        <taxon>Actinomycetes</taxon>
        <taxon>Streptosporangiales</taxon>
        <taxon>Streptosporangiaceae</taxon>
        <taxon>Nonomuraea</taxon>
    </lineage>
</organism>
<protein>
    <recommendedName>
        <fullName evidence="4">Histone protein</fullName>
    </recommendedName>
</protein>
<feature type="compositionally biased region" description="Basic residues" evidence="1">
    <location>
        <begin position="149"/>
        <end position="163"/>
    </location>
</feature>
<feature type="compositionally biased region" description="Basic and acidic residues" evidence="1">
    <location>
        <begin position="181"/>
        <end position="190"/>
    </location>
</feature>
<gene>
    <name evidence="2" type="ORF">AB0K40_20545</name>
</gene>
<evidence type="ECO:0000256" key="1">
    <source>
        <dbReference type="SAM" id="MobiDB-lite"/>
    </source>
</evidence>
<feature type="compositionally biased region" description="Basic and acidic residues" evidence="1">
    <location>
        <begin position="106"/>
        <end position="117"/>
    </location>
</feature>